<evidence type="ECO:0000256" key="1">
    <source>
        <dbReference type="SAM" id="MobiDB-lite"/>
    </source>
</evidence>
<dbReference type="RefSeq" id="WP_128934936.1">
    <property type="nucleotide sequence ID" value="NZ_CP022221.1"/>
</dbReference>
<feature type="region of interest" description="Disordered" evidence="1">
    <location>
        <begin position="22"/>
        <end position="124"/>
    </location>
</feature>
<dbReference type="AlphaFoldDB" id="A0A4Q0QXQ6"/>
<proteinExistence type="predicted"/>
<gene>
    <name evidence="3" type="ORF">EAS61_05845</name>
</gene>
<protein>
    <submittedName>
        <fullName evidence="3">Uncharacterized protein</fullName>
    </submittedName>
</protein>
<dbReference type="EMBL" id="RKMK01000003">
    <property type="protein sequence ID" value="RXH02040.1"/>
    <property type="molecule type" value="Genomic_DNA"/>
</dbReference>
<feature type="chain" id="PRO_5020482039" evidence="2">
    <location>
        <begin position="19"/>
        <end position="139"/>
    </location>
</feature>
<dbReference type="Proteomes" id="UP000290174">
    <property type="component" value="Unassembled WGS sequence"/>
</dbReference>
<feature type="signal peptide" evidence="2">
    <location>
        <begin position="1"/>
        <end position="18"/>
    </location>
</feature>
<feature type="compositionally biased region" description="Polar residues" evidence="1">
    <location>
        <begin position="106"/>
        <end position="121"/>
    </location>
</feature>
<name>A0A4Q0QXQ6_9BRAD</name>
<keyword evidence="2" id="KW-0732">Signal</keyword>
<reference evidence="3 4" key="1">
    <citation type="submission" date="2018-11" db="EMBL/GenBank/DDBJ databases">
        <title>Bradyrhizobium sp. nov., isolated from effective nodules of peanut in China.</title>
        <authorList>
            <person name="Li Y."/>
        </authorList>
    </citation>
    <scope>NUCLEOTIDE SEQUENCE [LARGE SCALE GENOMIC DNA]</scope>
    <source>
        <strain evidence="3 4">CCBAU 51770</strain>
    </source>
</reference>
<comment type="caution">
    <text evidence="3">The sequence shown here is derived from an EMBL/GenBank/DDBJ whole genome shotgun (WGS) entry which is preliminary data.</text>
</comment>
<evidence type="ECO:0000256" key="2">
    <source>
        <dbReference type="SAM" id="SignalP"/>
    </source>
</evidence>
<accession>A0A4Q0QXQ6</accession>
<evidence type="ECO:0000313" key="3">
    <source>
        <dbReference type="EMBL" id="RXH02040.1"/>
    </source>
</evidence>
<evidence type="ECO:0000313" key="4">
    <source>
        <dbReference type="Proteomes" id="UP000290174"/>
    </source>
</evidence>
<organism evidence="3 4">
    <name type="scientific">Bradyrhizobium zhanjiangense</name>
    <dbReference type="NCBI Taxonomy" id="1325107"/>
    <lineage>
        <taxon>Bacteria</taxon>
        <taxon>Pseudomonadati</taxon>
        <taxon>Pseudomonadota</taxon>
        <taxon>Alphaproteobacteria</taxon>
        <taxon>Hyphomicrobiales</taxon>
        <taxon>Nitrobacteraceae</taxon>
        <taxon>Bradyrhizobium</taxon>
    </lineage>
</organism>
<sequence>MRSVTLLALSLMFVGVWSGDGARGQTSAAPPVSLAPPNALPPRGSATNSRIPPATSGREASPPVVGGLPQGPNPAADYDGFSVGTDDNDTPSRVTPPVRSRAAKGSRSNPDTNGLAGQSSIDQEDEALQRKLTICKNCK</sequence>